<organism evidence="1 2">
    <name type="scientific">Eubacterium callanderi</name>
    <dbReference type="NCBI Taxonomy" id="53442"/>
    <lineage>
        <taxon>Bacteria</taxon>
        <taxon>Bacillati</taxon>
        <taxon>Bacillota</taxon>
        <taxon>Clostridia</taxon>
        <taxon>Eubacteriales</taxon>
        <taxon>Eubacteriaceae</taxon>
        <taxon>Eubacterium</taxon>
    </lineage>
</organism>
<gene>
    <name evidence="1" type="ORF">H0N91_02190</name>
</gene>
<protein>
    <submittedName>
        <fullName evidence="1">Uncharacterized protein</fullName>
    </submittedName>
</protein>
<evidence type="ECO:0000313" key="2">
    <source>
        <dbReference type="Proteomes" id="UP000586254"/>
    </source>
</evidence>
<sequence>MRLKKNPFLQGSLKRKNRRTEMTEERFKEILDAFLGDPDLMASVNVAPTFEAGYELVAEKMPGLSLEEFTEAMNMLRQVMLANAGNTSVQ</sequence>
<dbReference type="Proteomes" id="UP000586254">
    <property type="component" value="Unassembled WGS sequence"/>
</dbReference>
<name>A0A853JKP1_9FIRM</name>
<comment type="caution">
    <text evidence="1">The sequence shown here is derived from an EMBL/GenBank/DDBJ whole genome shotgun (WGS) entry which is preliminary data.</text>
</comment>
<accession>A0A853JKP1</accession>
<dbReference type="EMBL" id="JACCKS010000002">
    <property type="protein sequence ID" value="NZA36979.1"/>
    <property type="molecule type" value="Genomic_DNA"/>
</dbReference>
<proteinExistence type="predicted"/>
<dbReference type="AlphaFoldDB" id="A0A853JKP1"/>
<reference evidence="1 2" key="1">
    <citation type="submission" date="2020-07" db="EMBL/GenBank/DDBJ databases">
        <title>Organ Donor 1.</title>
        <authorList>
            <person name="Marsh A.J."/>
            <person name="Azcarate-Peril M.A."/>
        </authorList>
    </citation>
    <scope>NUCLEOTIDE SEQUENCE [LARGE SCALE GENOMIC DNA]</scope>
    <source>
        <strain evidence="1 2">AMC0717</strain>
    </source>
</reference>
<evidence type="ECO:0000313" key="1">
    <source>
        <dbReference type="EMBL" id="NZA36979.1"/>
    </source>
</evidence>